<name>A0A1U7N3Y9_9CYAN</name>
<feature type="non-terminal residue" evidence="1">
    <location>
        <position position="122"/>
    </location>
</feature>
<proteinExistence type="predicted"/>
<keyword evidence="2" id="KW-1185">Reference proteome</keyword>
<dbReference type="AlphaFoldDB" id="A0A1U7N3Y9"/>
<evidence type="ECO:0000313" key="2">
    <source>
        <dbReference type="Proteomes" id="UP000186657"/>
    </source>
</evidence>
<sequence>MSNGELKKRYRASLDPVEARRWHLLWKFSLGWTIKNAAVAVGINYQYAFQIIKIMNWEKKPSKFLIKKSFVKKSRVNKKLMTDKQFPILTVQINKNTTGWGNMDSHKGRFFTFGSCPTPNPR</sequence>
<dbReference type="Proteomes" id="UP000186657">
    <property type="component" value="Unassembled WGS sequence"/>
</dbReference>
<reference evidence="1 2" key="1">
    <citation type="submission" date="2016-10" db="EMBL/GenBank/DDBJ databases">
        <title>Comparative genomics uncovers the prolific and rare metabolic potential of the cyanobacterial genus Moorea.</title>
        <authorList>
            <person name="Leao T."/>
            <person name="Castelao G."/>
            <person name="Korobeynikov A."/>
            <person name="Monroe E.A."/>
            <person name="Podell S."/>
            <person name="Glukhov E."/>
            <person name="Allen E."/>
            <person name="Gerwick W.H."/>
            <person name="Gerwick L."/>
        </authorList>
    </citation>
    <scope>NUCLEOTIDE SEQUENCE [LARGE SCALE GENOMIC DNA]</scope>
    <source>
        <strain evidence="1 2">PNG5-198</strain>
    </source>
</reference>
<accession>A0A1U7N3Y9</accession>
<comment type="caution">
    <text evidence="1">The sequence shown here is derived from an EMBL/GenBank/DDBJ whole genome shotgun (WGS) entry which is preliminary data.</text>
</comment>
<protein>
    <submittedName>
        <fullName evidence="1">Uncharacterized protein</fullName>
    </submittedName>
</protein>
<gene>
    <name evidence="1" type="ORF">BJP37_18290</name>
</gene>
<organism evidence="1 2">
    <name type="scientific">Moorena bouillonii PNG</name>
    <dbReference type="NCBI Taxonomy" id="568701"/>
    <lineage>
        <taxon>Bacteria</taxon>
        <taxon>Bacillati</taxon>
        <taxon>Cyanobacteriota</taxon>
        <taxon>Cyanophyceae</taxon>
        <taxon>Coleofasciculales</taxon>
        <taxon>Coleofasciculaceae</taxon>
        <taxon>Moorena</taxon>
    </lineage>
</organism>
<dbReference type="EMBL" id="MKZS01000001">
    <property type="protein sequence ID" value="OLT60669.1"/>
    <property type="molecule type" value="Genomic_DNA"/>
</dbReference>
<evidence type="ECO:0000313" key="1">
    <source>
        <dbReference type="EMBL" id="OLT60669.1"/>
    </source>
</evidence>